<dbReference type="Proteomes" id="UP000031523">
    <property type="component" value="Chromosome"/>
</dbReference>
<dbReference type="KEGG" id="sals:SLNWT_1844"/>
<dbReference type="InterPro" id="IPR037523">
    <property type="entry name" value="VOC_core"/>
</dbReference>
<feature type="domain" description="VOC" evidence="1">
    <location>
        <begin position="12"/>
        <end position="129"/>
    </location>
</feature>
<sequence>MPEIHEPFTPGTPCWVDLMAEDQRAAMDFYRELFGWTGEFGPPSTGGYATLRKDGRAVCGIGARQAARGAEDPPHVWTTYLATEDADETLRRAREAGGVPFTEVFDIGDLGRMAMLADPTGAAFGIWQSREYRGAELVNEPGSLLWNNCETRDPAGAAEFYARVFALDSRPIPQIEGALGLFPPGAERPVGGIGDMAAYPPETPPFWLVAFSCADVDKFARAATGLGGEVLNPPAQTPFGRAAGVRDPWGGVFGVLANIRG</sequence>
<dbReference type="Gene3D" id="3.10.180.10">
    <property type="entry name" value="2,3-Dihydroxybiphenyl 1,2-Dioxygenase, domain 1"/>
    <property type="match status" value="2"/>
</dbReference>
<dbReference type="InterPro" id="IPR052164">
    <property type="entry name" value="Anthracycline_SecMetBiosynth"/>
</dbReference>
<reference evidence="2 3" key="1">
    <citation type="submission" date="2015-01" db="EMBL/GenBank/DDBJ databases">
        <title>Enhanced salinomycin production by adjusting the supply of polyketide extender units in Streptomyce albus DSM 41398.</title>
        <authorList>
            <person name="Lu C."/>
        </authorList>
    </citation>
    <scope>NUCLEOTIDE SEQUENCE [LARGE SCALE GENOMIC DNA]</scope>
    <source>
        <strain evidence="3">ATCC 21838 / DSM 41398 / FERM P-419 / JCM 4703 / NBRC 107858</strain>
    </source>
</reference>
<dbReference type="PANTHER" id="PTHR33993">
    <property type="entry name" value="GLYOXALASE-RELATED"/>
    <property type="match status" value="1"/>
</dbReference>
<dbReference type="InterPro" id="IPR029068">
    <property type="entry name" value="Glyas_Bleomycin-R_OHBP_Dase"/>
</dbReference>
<feature type="domain" description="VOC" evidence="1">
    <location>
        <begin position="143"/>
        <end position="261"/>
    </location>
</feature>
<dbReference type="InterPro" id="IPR004360">
    <property type="entry name" value="Glyas_Fos-R_dOase_dom"/>
</dbReference>
<proteinExistence type="predicted"/>
<evidence type="ECO:0000259" key="1">
    <source>
        <dbReference type="PROSITE" id="PS51819"/>
    </source>
</evidence>
<dbReference type="PANTHER" id="PTHR33993:SF10">
    <property type="entry name" value="CONSERVED PROTEIN"/>
    <property type="match status" value="1"/>
</dbReference>
<organism evidence="2 3">
    <name type="scientific">Streptomyces albus (strain ATCC 21838 / DSM 41398 / FERM P-419 / JCM 4703 / NBRC 107858)</name>
    <dbReference type="NCBI Taxonomy" id="1081613"/>
    <lineage>
        <taxon>Bacteria</taxon>
        <taxon>Bacillati</taxon>
        <taxon>Actinomycetota</taxon>
        <taxon>Actinomycetes</taxon>
        <taxon>Kitasatosporales</taxon>
        <taxon>Streptomycetaceae</taxon>
        <taxon>Streptomyces</taxon>
    </lineage>
</organism>
<dbReference type="AlphaFoldDB" id="A0A0B5ESH3"/>
<dbReference type="Pfam" id="PF00903">
    <property type="entry name" value="Glyoxalase"/>
    <property type="match status" value="2"/>
</dbReference>
<accession>A0A0B5ESH3</accession>
<dbReference type="EMBL" id="CP010519">
    <property type="protein sequence ID" value="AJE82220.1"/>
    <property type="molecule type" value="Genomic_DNA"/>
</dbReference>
<protein>
    <recommendedName>
        <fullName evidence="1">VOC domain-containing protein</fullName>
    </recommendedName>
</protein>
<evidence type="ECO:0000313" key="3">
    <source>
        <dbReference type="Proteomes" id="UP000031523"/>
    </source>
</evidence>
<keyword evidence="3" id="KW-1185">Reference proteome</keyword>
<dbReference type="SUPFAM" id="SSF54593">
    <property type="entry name" value="Glyoxalase/Bleomycin resistance protein/Dihydroxybiphenyl dioxygenase"/>
    <property type="match status" value="2"/>
</dbReference>
<dbReference type="PROSITE" id="PS51819">
    <property type="entry name" value="VOC"/>
    <property type="match status" value="2"/>
</dbReference>
<name>A0A0B5ESH3_STRA4</name>
<evidence type="ECO:0000313" key="2">
    <source>
        <dbReference type="EMBL" id="AJE82220.1"/>
    </source>
</evidence>
<gene>
    <name evidence="2" type="ORF">SLNWT_1844</name>
</gene>
<dbReference type="CDD" id="cd07247">
    <property type="entry name" value="SgaA_N_like"/>
    <property type="match status" value="1"/>
</dbReference>